<dbReference type="Proteomes" id="UP000077266">
    <property type="component" value="Unassembled WGS sequence"/>
</dbReference>
<protein>
    <submittedName>
        <fullName evidence="1">Uncharacterized protein</fullName>
    </submittedName>
</protein>
<evidence type="ECO:0000313" key="2">
    <source>
        <dbReference type="Proteomes" id="UP000077266"/>
    </source>
</evidence>
<dbReference type="EMBL" id="KV426166">
    <property type="protein sequence ID" value="KZV86104.1"/>
    <property type="molecule type" value="Genomic_DNA"/>
</dbReference>
<sequence length="57" mass="6571">MCSTLTFILEYSCGHRYPKDSQKVDCRSKECRLSIHHETIAHNCLQRCKQGLVMSIA</sequence>
<gene>
    <name evidence="1" type="ORF">EXIGLDRAFT_622317</name>
</gene>
<dbReference type="OrthoDB" id="2816594at2759"/>
<evidence type="ECO:0000313" key="1">
    <source>
        <dbReference type="EMBL" id="KZV86104.1"/>
    </source>
</evidence>
<reference evidence="1 2" key="1">
    <citation type="journal article" date="2016" name="Mol. Biol. Evol.">
        <title>Comparative Genomics of Early-Diverging Mushroom-Forming Fungi Provides Insights into the Origins of Lignocellulose Decay Capabilities.</title>
        <authorList>
            <person name="Nagy L.G."/>
            <person name="Riley R."/>
            <person name="Tritt A."/>
            <person name="Adam C."/>
            <person name="Daum C."/>
            <person name="Floudas D."/>
            <person name="Sun H."/>
            <person name="Yadav J.S."/>
            <person name="Pangilinan J."/>
            <person name="Larsson K.H."/>
            <person name="Matsuura K."/>
            <person name="Barry K."/>
            <person name="Labutti K."/>
            <person name="Kuo R."/>
            <person name="Ohm R.A."/>
            <person name="Bhattacharya S.S."/>
            <person name="Shirouzu T."/>
            <person name="Yoshinaga Y."/>
            <person name="Martin F.M."/>
            <person name="Grigoriev I.V."/>
            <person name="Hibbett D.S."/>
        </authorList>
    </citation>
    <scope>NUCLEOTIDE SEQUENCE [LARGE SCALE GENOMIC DNA]</scope>
    <source>
        <strain evidence="1 2">HHB12029</strain>
    </source>
</reference>
<dbReference type="InParanoid" id="A0A165E5C3"/>
<dbReference type="AlphaFoldDB" id="A0A165E5C3"/>
<proteinExistence type="predicted"/>
<accession>A0A165E5C3</accession>
<keyword evidence="2" id="KW-1185">Reference proteome</keyword>
<organism evidence="1 2">
    <name type="scientific">Exidia glandulosa HHB12029</name>
    <dbReference type="NCBI Taxonomy" id="1314781"/>
    <lineage>
        <taxon>Eukaryota</taxon>
        <taxon>Fungi</taxon>
        <taxon>Dikarya</taxon>
        <taxon>Basidiomycota</taxon>
        <taxon>Agaricomycotina</taxon>
        <taxon>Agaricomycetes</taxon>
        <taxon>Auriculariales</taxon>
        <taxon>Exidiaceae</taxon>
        <taxon>Exidia</taxon>
    </lineage>
</organism>
<name>A0A165E5C3_EXIGL</name>